<keyword evidence="3" id="KW-1185">Reference proteome</keyword>
<keyword evidence="1" id="KW-0472">Membrane</keyword>
<keyword evidence="1" id="KW-1133">Transmembrane helix</keyword>
<name>A0ABW2ZZP0_9ACTN</name>
<feature type="transmembrane region" description="Helical" evidence="1">
    <location>
        <begin position="45"/>
        <end position="65"/>
    </location>
</feature>
<gene>
    <name evidence="2" type="ORF">ACFQZ8_06625</name>
</gene>
<evidence type="ECO:0000313" key="3">
    <source>
        <dbReference type="Proteomes" id="UP001597053"/>
    </source>
</evidence>
<evidence type="ECO:0000256" key="1">
    <source>
        <dbReference type="SAM" id="Phobius"/>
    </source>
</evidence>
<keyword evidence="1" id="KW-0812">Transmembrane</keyword>
<dbReference type="Proteomes" id="UP001597053">
    <property type="component" value="Unassembled WGS sequence"/>
</dbReference>
<proteinExistence type="predicted"/>
<dbReference type="EMBL" id="JBHTHM010000179">
    <property type="protein sequence ID" value="MFD0783586.1"/>
    <property type="molecule type" value="Genomic_DNA"/>
</dbReference>
<reference evidence="3" key="1">
    <citation type="journal article" date="2019" name="Int. J. Syst. Evol. Microbiol.">
        <title>The Global Catalogue of Microorganisms (GCM) 10K type strain sequencing project: providing services to taxonomists for standard genome sequencing and annotation.</title>
        <authorList>
            <consortium name="The Broad Institute Genomics Platform"/>
            <consortium name="The Broad Institute Genome Sequencing Center for Infectious Disease"/>
            <person name="Wu L."/>
            <person name="Ma J."/>
        </authorList>
    </citation>
    <scope>NUCLEOTIDE SEQUENCE [LARGE SCALE GENOMIC DNA]</scope>
    <source>
        <strain evidence="3">JCM 32148</strain>
    </source>
</reference>
<organism evidence="2 3">
    <name type="scientific">Micromonospora azadirachtae</name>
    <dbReference type="NCBI Taxonomy" id="1970735"/>
    <lineage>
        <taxon>Bacteria</taxon>
        <taxon>Bacillati</taxon>
        <taxon>Actinomycetota</taxon>
        <taxon>Actinomycetes</taxon>
        <taxon>Micromonosporales</taxon>
        <taxon>Micromonosporaceae</taxon>
        <taxon>Micromonospora</taxon>
    </lineage>
</organism>
<accession>A0ABW2ZZP0</accession>
<sequence length="88" mass="8923">MSQANRMHEHDPETRKGERSVRGGFVDAFVYSVRRGQLASVTGKVAVSVLVLVLAAASVVGLSVLMRGADNSAEAASAASAAASPAGP</sequence>
<comment type="caution">
    <text evidence="2">The sequence shown here is derived from an EMBL/GenBank/DDBJ whole genome shotgun (WGS) entry which is preliminary data.</text>
</comment>
<feature type="non-terminal residue" evidence="2">
    <location>
        <position position="88"/>
    </location>
</feature>
<protein>
    <submittedName>
        <fullName evidence="2">Uncharacterized protein</fullName>
    </submittedName>
</protein>
<evidence type="ECO:0000313" key="2">
    <source>
        <dbReference type="EMBL" id="MFD0783586.1"/>
    </source>
</evidence>